<evidence type="ECO:0000256" key="4">
    <source>
        <dbReference type="ARBA" id="ARBA00022771"/>
    </source>
</evidence>
<feature type="non-terminal residue" evidence="12">
    <location>
        <position position="238"/>
    </location>
</feature>
<dbReference type="GO" id="GO:0005634">
    <property type="term" value="C:nucleus"/>
    <property type="evidence" value="ECO:0007669"/>
    <property type="project" value="UniProtKB-SubCell"/>
</dbReference>
<dbReference type="AlphaFoldDB" id="A0AAV2I3F1"/>
<dbReference type="PROSITE" id="PS00028">
    <property type="entry name" value="ZINC_FINGER_C2H2_1"/>
    <property type="match status" value="2"/>
</dbReference>
<dbReference type="Gene3D" id="3.30.160.60">
    <property type="entry name" value="Classic Zinc Finger"/>
    <property type="match status" value="2"/>
</dbReference>
<keyword evidence="6" id="KW-0805">Transcription regulation</keyword>
<feature type="region of interest" description="Disordered" evidence="10">
    <location>
        <begin position="40"/>
        <end position="60"/>
    </location>
</feature>
<dbReference type="Proteomes" id="UP001497497">
    <property type="component" value="Unassembled WGS sequence"/>
</dbReference>
<evidence type="ECO:0000313" key="13">
    <source>
        <dbReference type="Proteomes" id="UP001497497"/>
    </source>
</evidence>
<feature type="domain" description="C2H2-type" evidence="11">
    <location>
        <begin position="93"/>
        <end position="122"/>
    </location>
</feature>
<evidence type="ECO:0000256" key="3">
    <source>
        <dbReference type="ARBA" id="ARBA00022737"/>
    </source>
</evidence>
<evidence type="ECO:0000256" key="7">
    <source>
        <dbReference type="ARBA" id="ARBA00023163"/>
    </source>
</evidence>
<evidence type="ECO:0000256" key="8">
    <source>
        <dbReference type="ARBA" id="ARBA00023242"/>
    </source>
</evidence>
<dbReference type="EMBL" id="CAXITT010000381">
    <property type="protein sequence ID" value="CAL1540439.1"/>
    <property type="molecule type" value="Genomic_DNA"/>
</dbReference>
<dbReference type="PANTHER" id="PTHR45944:SF2">
    <property type="entry name" value="SCHNURRI, ISOFORM F"/>
    <property type="match status" value="1"/>
</dbReference>
<evidence type="ECO:0000259" key="11">
    <source>
        <dbReference type="PROSITE" id="PS50157"/>
    </source>
</evidence>
<organism evidence="12 13">
    <name type="scientific">Lymnaea stagnalis</name>
    <name type="common">Great pond snail</name>
    <name type="synonym">Helix stagnalis</name>
    <dbReference type="NCBI Taxonomy" id="6523"/>
    <lineage>
        <taxon>Eukaryota</taxon>
        <taxon>Metazoa</taxon>
        <taxon>Spiralia</taxon>
        <taxon>Lophotrochozoa</taxon>
        <taxon>Mollusca</taxon>
        <taxon>Gastropoda</taxon>
        <taxon>Heterobranchia</taxon>
        <taxon>Euthyneura</taxon>
        <taxon>Panpulmonata</taxon>
        <taxon>Hygrophila</taxon>
        <taxon>Lymnaeoidea</taxon>
        <taxon>Lymnaeidae</taxon>
        <taxon>Lymnaea</taxon>
    </lineage>
</organism>
<protein>
    <recommendedName>
        <fullName evidence="11">C2H2-type domain-containing protein</fullName>
    </recommendedName>
</protein>
<dbReference type="SUPFAM" id="SSF57667">
    <property type="entry name" value="beta-beta-alpha zinc fingers"/>
    <property type="match status" value="1"/>
</dbReference>
<comment type="caution">
    <text evidence="12">The sequence shown here is derived from an EMBL/GenBank/DDBJ whole genome shotgun (WGS) entry which is preliminary data.</text>
</comment>
<evidence type="ECO:0000256" key="5">
    <source>
        <dbReference type="ARBA" id="ARBA00022833"/>
    </source>
</evidence>
<gene>
    <name evidence="12" type="ORF">GSLYS_00014088001</name>
</gene>
<keyword evidence="2" id="KW-0479">Metal-binding</keyword>
<dbReference type="GO" id="GO:0008270">
    <property type="term" value="F:zinc ion binding"/>
    <property type="evidence" value="ECO:0007669"/>
    <property type="project" value="UniProtKB-KW"/>
</dbReference>
<keyword evidence="8" id="KW-0539">Nucleus</keyword>
<evidence type="ECO:0000256" key="1">
    <source>
        <dbReference type="ARBA" id="ARBA00004123"/>
    </source>
</evidence>
<keyword evidence="3" id="KW-0677">Repeat</keyword>
<reference evidence="12 13" key="1">
    <citation type="submission" date="2024-04" db="EMBL/GenBank/DDBJ databases">
        <authorList>
            <consortium name="Genoscope - CEA"/>
            <person name="William W."/>
        </authorList>
    </citation>
    <scope>NUCLEOTIDE SEQUENCE [LARGE SCALE GENOMIC DNA]</scope>
</reference>
<dbReference type="InterPro" id="IPR051969">
    <property type="entry name" value="Zinc-finger_DNA-bd_regulators"/>
</dbReference>
<dbReference type="InterPro" id="IPR036236">
    <property type="entry name" value="Znf_C2H2_sf"/>
</dbReference>
<proteinExistence type="predicted"/>
<evidence type="ECO:0000313" key="12">
    <source>
        <dbReference type="EMBL" id="CAL1540439.1"/>
    </source>
</evidence>
<dbReference type="PROSITE" id="PS50157">
    <property type="entry name" value="ZINC_FINGER_C2H2_2"/>
    <property type="match status" value="2"/>
</dbReference>
<dbReference type="PANTHER" id="PTHR45944">
    <property type="entry name" value="SCHNURRI, ISOFORM F"/>
    <property type="match status" value="1"/>
</dbReference>
<accession>A0AAV2I3F1</accession>
<comment type="subcellular location">
    <subcellularLocation>
        <location evidence="1">Nucleus</location>
    </subcellularLocation>
</comment>
<evidence type="ECO:0000256" key="10">
    <source>
        <dbReference type="SAM" id="MobiDB-lite"/>
    </source>
</evidence>
<keyword evidence="5" id="KW-0862">Zinc</keyword>
<evidence type="ECO:0000256" key="6">
    <source>
        <dbReference type="ARBA" id="ARBA00023015"/>
    </source>
</evidence>
<dbReference type="FunFam" id="3.30.160.60:FF:000145">
    <property type="entry name" value="Zinc finger protein 574"/>
    <property type="match status" value="1"/>
</dbReference>
<feature type="compositionally biased region" description="Acidic residues" evidence="10">
    <location>
        <begin position="141"/>
        <end position="157"/>
    </location>
</feature>
<feature type="non-terminal residue" evidence="12">
    <location>
        <position position="1"/>
    </location>
</feature>
<keyword evidence="13" id="KW-1185">Reference proteome</keyword>
<evidence type="ECO:0000256" key="9">
    <source>
        <dbReference type="PROSITE-ProRule" id="PRU00042"/>
    </source>
</evidence>
<dbReference type="InterPro" id="IPR013087">
    <property type="entry name" value="Znf_C2H2_type"/>
</dbReference>
<evidence type="ECO:0000256" key="2">
    <source>
        <dbReference type="ARBA" id="ARBA00022723"/>
    </source>
</evidence>
<dbReference type="GO" id="GO:0000981">
    <property type="term" value="F:DNA-binding transcription factor activity, RNA polymerase II-specific"/>
    <property type="evidence" value="ECO:0007669"/>
    <property type="project" value="TreeGrafter"/>
</dbReference>
<dbReference type="SMART" id="SM00355">
    <property type="entry name" value="ZnF_C2H2"/>
    <property type="match status" value="2"/>
</dbReference>
<dbReference type="Pfam" id="PF00096">
    <property type="entry name" value="zf-C2H2"/>
    <property type="match status" value="2"/>
</dbReference>
<feature type="domain" description="C2H2-type" evidence="11">
    <location>
        <begin position="65"/>
        <end position="92"/>
    </location>
</feature>
<name>A0AAV2I3F1_LYMST</name>
<keyword evidence="4 9" id="KW-0863">Zinc-finger</keyword>
<feature type="region of interest" description="Disordered" evidence="10">
    <location>
        <begin position="122"/>
        <end position="200"/>
    </location>
</feature>
<keyword evidence="7" id="KW-0804">Transcription</keyword>
<sequence length="238" mass="26618">EGSREGGIKLVVHSDKGDYHELTNVTNQTHSYSLISDQAEKGVGAKTPTSTPGRKRIHPQKPGKYKCKYCDRTCAKPSVLEKHLRAHTNERPFPCVVCGVSFKTKSNLSKHCKSNAHMSRTGISWAGSKDNSNTEVKDEEGKQEEEDNDSECTDTDVEGAGYVDNDDESGDENPKVIVESTDGQLQIKPEPPVRQGSVLEGIRQKIDKNKRQQQEQEKEGKLEISKWFTRIFDAFDKP</sequence>
<dbReference type="GO" id="GO:0000978">
    <property type="term" value="F:RNA polymerase II cis-regulatory region sequence-specific DNA binding"/>
    <property type="evidence" value="ECO:0007669"/>
    <property type="project" value="TreeGrafter"/>
</dbReference>